<dbReference type="EMBL" id="CAKXZT010000117">
    <property type="protein sequence ID" value="CAH2399622.1"/>
    <property type="molecule type" value="Genomic_DNA"/>
</dbReference>
<keyword evidence="2" id="KW-1185">Reference proteome</keyword>
<evidence type="ECO:0000313" key="1">
    <source>
        <dbReference type="EMBL" id="CAH2399622.1"/>
    </source>
</evidence>
<reference evidence="1 2" key="1">
    <citation type="submission" date="2022-03" db="EMBL/GenBank/DDBJ databases">
        <authorList>
            <person name="Brunel B."/>
        </authorList>
    </citation>
    <scope>NUCLEOTIDE SEQUENCE [LARGE SCALE GENOMIC DNA]</scope>
    <source>
        <strain evidence="1">STM5069sample</strain>
    </source>
</reference>
<comment type="caution">
    <text evidence="1">The sequence shown here is derived from an EMBL/GenBank/DDBJ whole genome shotgun (WGS) entry which is preliminary data.</text>
</comment>
<protein>
    <submittedName>
        <fullName evidence="1">Uncharacterized protein</fullName>
    </submittedName>
</protein>
<organism evidence="1 2">
    <name type="scientific">Mesorhizobium escarrei</name>
    <dbReference type="NCBI Taxonomy" id="666018"/>
    <lineage>
        <taxon>Bacteria</taxon>
        <taxon>Pseudomonadati</taxon>
        <taxon>Pseudomonadota</taxon>
        <taxon>Alphaproteobacteria</taxon>
        <taxon>Hyphomicrobiales</taxon>
        <taxon>Phyllobacteriaceae</taxon>
        <taxon>Mesorhizobium</taxon>
    </lineage>
</organism>
<sequence length="59" mass="6552">MPPIKGAIVRFCSNGDSYGFPQGEYLWSLANICVEADVLWPRPVEIGDEHISTKPGRFS</sequence>
<proteinExistence type="predicted"/>
<accession>A0ABM9DSE7</accession>
<gene>
    <name evidence="1" type="ORF">MES5069_230040</name>
</gene>
<dbReference type="Proteomes" id="UP001153050">
    <property type="component" value="Unassembled WGS sequence"/>
</dbReference>
<evidence type="ECO:0000313" key="2">
    <source>
        <dbReference type="Proteomes" id="UP001153050"/>
    </source>
</evidence>
<name>A0ABM9DSE7_9HYPH</name>